<evidence type="ECO:0000259" key="6">
    <source>
        <dbReference type="PROSITE" id="PS51007"/>
    </source>
</evidence>
<keyword evidence="3 4" id="KW-0408">Iron</keyword>
<evidence type="ECO:0000313" key="7">
    <source>
        <dbReference type="EMBL" id="RID97857.1"/>
    </source>
</evidence>
<dbReference type="RefSeq" id="WP_119109563.1">
    <property type="nucleotide sequence ID" value="NZ_QXJC01000004.1"/>
</dbReference>
<dbReference type="InterPro" id="IPR036909">
    <property type="entry name" value="Cyt_c-like_dom_sf"/>
</dbReference>
<dbReference type="Gene3D" id="1.10.760.10">
    <property type="entry name" value="Cytochrome c-like domain"/>
    <property type="match status" value="1"/>
</dbReference>
<dbReference type="AlphaFoldDB" id="A0A398C9U6"/>
<dbReference type="EMBL" id="QXJC01000004">
    <property type="protein sequence ID" value="RID97857.1"/>
    <property type="molecule type" value="Genomic_DNA"/>
</dbReference>
<evidence type="ECO:0000256" key="1">
    <source>
        <dbReference type="ARBA" id="ARBA00022617"/>
    </source>
</evidence>
<dbReference type="SUPFAM" id="SSF46626">
    <property type="entry name" value="Cytochrome c"/>
    <property type="match status" value="1"/>
</dbReference>
<evidence type="ECO:0000313" key="8">
    <source>
        <dbReference type="Proteomes" id="UP000266302"/>
    </source>
</evidence>
<evidence type="ECO:0000256" key="5">
    <source>
        <dbReference type="SAM" id="SignalP"/>
    </source>
</evidence>
<comment type="caution">
    <text evidence="7">The sequence shown here is derived from an EMBL/GenBank/DDBJ whole genome shotgun (WGS) entry which is preliminary data.</text>
</comment>
<sequence>MKSNPFAWRTLIATGLALAATLGFAGPDPAASTIRPPGYQPLKGHAKAGMALFNDTKLSTNGMSCASCHTNHAAFGASFAQPYPHTVAMARDQLGRKSVYLDEMVQACMVMPMAARPLPWNSQALADLTAYTAGLQTTFKPAH</sequence>
<dbReference type="GO" id="GO:0009055">
    <property type="term" value="F:electron transfer activity"/>
    <property type="evidence" value="ECO:0007669"/>
    <property type="project" value="InterPro"/>
</dbReference>
<evidence type="ECO:0000256" key="2">
    <source>
        <dbReference type="ARBA" id="ARBA00022723"/>
    </source>
</evidence>
<accession>A0A398C9U6</accession>
<reference evidence="7 8" key="1">
    <citation type="submission" date="2018-09" db="EMBL/GenBank/DDBJ databases">
        <title>Draft genome of Simplicispira sp. NY-02.</title>
        <authorList>
            <person name="Im W.T."/>
        </authorList>
    </citation>
    <scope>NUCLEOTIDE SEQUENCE [LARGE SCALE GENOMIC DNA]</scope>
    <source>
        <strain evidence="7 8">NY-02</strain>
    </source>
</reference>
<dbReference type="Pfam" id="PF21342">
    <property type="entry name" value="SoxA-TsdA_cyt-c"/>
    <property type="match status" value="1"/>
</dbReference>
<organism evidence="7 8">
    <name type="scientific">Simplicispira hankyongi</name>
    <dbReference type="NCBI Taxonomy" id="2315688"/>
    <lineage>
        <taxon>Bacteria</taxon>
        <taxon>Pseudomonadati</taxon>
        <taxon>Pseudomonadota</taxon>
        <taxon>Betaproteobacteria</taxon>
        <taxon>Burkholderiales</taxon>
        <taxon>Comamonadaceae</taxon>
        <taxon>Simplicispira</taxon>
    </lineage>
</organism>
<dbReference type="OrthoDB" id="9808312at2"/>
<dbReference type="GO" id="GO:0020037">
    <property type="term" value="F:heme binding"/>
    <property type="evidence" value="ECO:0007669"/>
    <property type="project" value="InterPro"/>
</dbReference>
<protein>
    <recommendedName>
        <fullName evidence="6">Cytochrome c domain-containing protein</fullName>
    </recommendedName>
</protein>
<keyword evidence="5" id="KW-0732">Signal</keyword>
<dbReference type="PROSITE" id="PS51007">
    <property type="entry name" value="CYTC"/>
    <property type="match status" value="1"/>
</dbReference>
<dbReference type="InterPro" id="IPR009056">
    <property type="entry name" value="Cyt_c-like_dom"/>
</dbReference>
<proteinExistence type="predicted"/>
<feature type="chain" id="PRO_5017176598" description="Cytochrome c domain-containing protein" evidence="5">
    <location>
        <begin position="26"/>
        <end position="143"/>
    </location>
</feature>
<dbReference type="Proteomes" id="UP000266302">
    <property type="component" value="Unassembled WGS sequence"/>
</dbReference>
<keyword evidence="2 4" id="KW-0479">Metal-binding</keyword>
<evidence type="ECO:0000256" key="3">
    <source>
        <dbReference type="ARBA" id="ARBA00023004"/>
    </source>
</evidence>
<keyword evidence="1 4" id="KW-0349">Heme</keyword>
<dbReference type="GO" id="GO:0046872">
    <property type="term" value="F:metal ion binding"/>
    <property type="evidence" value="ECO:0007669"/>
    <property type="project" value="UniProtKB-KW"/>
</dbReference>
<gene>
    <name evidence="7" type="ORF">D3F03_11460</name>
</gene>
<evidence type="ECO:0000256" key="4">
    <source>
        <dbReference type="PROSITE-ProRule" id="PRU00433"/>
    </source>
</evidence>
<feature type="domain" description="Cytochrome c" evidence="6">
    <location>
        <begin position="44"/>
        <end position="136"/>
    </location>
</feature>
<name>A0A398C9U6_9BURK</name>
<feature type="signal peptide" evidence="5">
    <location>
        <begin position="1"/>
        <end position="25"/>
    </location>
</feature>
<keyword evidence="8" id="KW-1185">Reference proteome</keyword>